<sequence length="443" mass="50373">MNGSKGSEGNVDTKSSKDLGNILIAGVGPAAIQTAVQLFNAGFSERIGLYNRPGARAERIKRELNLNKFEMALTIQGKEAELTTKVDCFLDDVSQLSDEWDTVILATPCTSYANVIESLQTADLKRVRTIVLLAPNIGSNDLVKNLLLKETVEVISMSTYFAATKSLNSAIKAHTKAYKKRIYLGSSNLKSRMVNTLQEFLKSMNIDGEIVDHPLDAECRNITTYVHPAFFLNRFTLNEIFGLHSNDKKYMYKLFPEGPITPQRIRIMVRLWKEIATLMNELGAKPINLLQFLNDDNYPVPTECIQREDIDDFSEYEAVKQEYLMYIRYASILIDPFSEPDHEGRYFEFSAVPFKKAEEENKGVWSIPRIPFEDYQKLIVIHGLAENSGIPMPEMKRLIKSFESECEQIESLLGIKESIIEARRESSLGEVTNIMKERKRQLQ</sequence>
<evidence type="ECO:0000313" key="2">
    <source>
        <dbReference type="Proteomes" id="UP000076623"/>
    </source>
</evidence>
<name>A0A160IK29_9BACL</name>
<proteinExistence type="predicted"/>
<accession>A0A160IK29</accession>
<reference evidence="1 2" key="1">
    <citation type="submission" date="2016-04" db="EMBL/GenBank/DDBJ databases">
        <title>Complete genome sequence of Fictibacillus phosphorivorans G25-29, a strain toxic to nematodes.</title>
        <authorList>
            <person name="Zheng Z."/>
        </authorList>
    </citation>
    <scope>NUCLEOTIDE SEQUENCE [LARGE SCALE GENOMIC DNA]</scope>
    <source>
        <strain evidence="1 2">G25-29</strain>
    </source>
</reference>
<protein>
    <recommendedName>
        <fullName evidence="3">DUF2338 family protein</fullName>
    </recommendedName>
</protein>
<gene>
    <name evidence="1" type="ORF">ABE65_005810</name>
</gene>
<dbReference type="RefSeq" id="WP_066392309.1">
    <property type="nucleotide sequence ID" value="NZ_CP015378.1"/>
</dbReference>
<dbReference type="AlphaFoldDB" id="A0A160IK29"/>
<evidence type="ECO:0000313" key="1">
    <source>
        <dbReference type="EMBL" id="ANC76344.1"/>
    </source>
</evidence>
<evidence type="ECO:0008006" key="3">
    <source>
        <dbReference type="Google" id="ProtNLM"/>
    </source>
</evidence>
<dbReference type="SUPFAM" id="SSF51735">
    <property type="entry name" value="NAD(P)-binding Rossmann-fold domains"/>
    <property type="match status" value="1"/>
</dbReference>
<organism evidence="1 2">
    <name type="scientific">Fictibacillus phosphorivorans</name>
    <dbReference type="NCBI Taxonomy" id="1221500"/>
    <lineage>
        <taxon>Bacteria</taxon>
        <taxon>Bacillati</taxon>
        <taxon>Bacillota</taxon>
        <taxon>Bacilli</taxon>
        <taxon>Bacillales</taxon>
        <taxon>Fictibacillaceae</taxon>
        <taxon>Fictibacillus</taxon>
    </lineage>
</organism>
<dbReference type="Proteomes" id="UP000076623">
    <property type="component" value="Chromosome"/>
</dbReference>
<dbReference type="Pfam" id="PF10100">
    <property type="entry name" value="Staph_opine_DH"/>
    <property type="match status" value="1"/>
</dbReference>
<dbReference type="EMBL" id="CP015378">
    <property type="protein sequence ID" value="ANC76344.1"/>
    <property type="molecule type" value="Genomic_DNA"/>
</dbReference>
<dbReference type="InterPro" id="IPR016935">
    <property type="entry name" value="Opine_metallophore_DH"/>
</dbReference>
<dbReference type="Gene3D" id="3.40.50.720">
    <property type="entry name" value="NAD(P)-binding Rossmann-like Domain"/>
    <property type="match status" value="1"/>
</dbReference>
<dbReference type="KEGG" id="fpn:ABE65_005810"/>
<keyword evidence="2" id="KW-1185">Reference proteome</keyword>
<dbReference type="InterPro" id="IPR036291">
    <property type="entry name" value="NAD(P)-bd_dom_sf"/>
</dbReference>
<dbReference type="STRING" id="1221500.ABE65_005810"/>